<keyword evidence="1" id="KW-0812">Transmembrane</keyword>
<feature type="transmembrane region" description="Helical" evidence="1">
    <location>
        <begin position="42"/>
        <end position="65"/>
    </location>
</feature>
<comment type="caution">
    <text evidence="2">The sequence shown here is derived from an EMBL/GenBank/DDBJ whole genome shotgun (WGS) entry which is preliminary data.</text>
</comment>
<keyword evidence="3" id="KW-1185">Reference proteome</keyword>
<evidence type="ECO:0000313" key="3">
    <source>
        <dbReference type="Proteomes" id="UP000474159"/>
    </source>
</evidence>
<dbReference type="RefSeq" id="WP_151001737.1">
    <property type="nucleotide sequence ID" value="NZ_VZZK01000021.1"/>
</dbReference>
<reference evidence="2 3" key="1">
    <citation type="submission" date="2019-09" db="EMBL/GenBank/DDBJ databases">
        <title>YIM 48816 draft genome.</title>
        <authorList>
            <person name="Jiang L."/>
        </authorList>
    </citation>
    <scope>NUCLEOTIDE SEQUENCE [LARGE SCALE GENOMIC DNA]</scope>
    <source>
        <strain evidence="2 3">YIM 48816</strain>
    </source>
</reference>
<accession>A0A6L3SVQ8</accession>
<keyword evidence="1" id="KW-0472">Membrane</keyword>
<protein>
    <submittedName>
        <fullName evidence="2">Uncharacterized protein</fullName>
    </submittedName>
</protein>
<gene>
    <name evidence="2" type="ORF">F6X53_18820</name>
</gene>
<dbReference type="AlphaFoldDB" id="A0A6L3SVQ8"/>
<dbReference type="EMBL" id="VZZK01000021">
    <property type="protein sequence ID" value="KAB1077377.1"/>
    <property type="molecule type" value="Genomic_DNA"/>
</dbReference>
<organism evidence="2 3">
    <name type="scientific">Methylobacterium soli</name>
    <dbReference type="NCBI Taxonomy" id="553447"/>
    <lineage>
        <taxon>Bacteria</taxon>
        <taxon>Pseudomonadati</taxon>
        <taxon>Pseudomonadota</taxon>
        <taxon>Alphaproteobacteria</taxon>
        <taxon>Hyphomicrobiales</taxon>
        <taxon>Methylobacteriaceae</taxon>
        <taxon>Methylobacterium</taxon>
    </lineage>
</organism>
<dbReference type="Proteomes" id="UP000474159">
    <property type="component" value="Unassembled WGS sequence"/>
</dbReference>
<name>A0A6L3SVQ8_9HYPH</name>
<sequence>MPVIGLSLAILPVVAILAIRAVLKLILLPFQVLRLASRGRGGLGRVGLGLALVLGLCAAGAMLGAGPHAMVSQALALAAR</sequence>
<evidence type="ECO:0000256" key="1">
    <source>
        <dbReference type="SAM" id="Phobius"/>
    </source>
</evidence>
<proteinExistence type="predicted"/>
<evidence type="ECO:0000313" key="2">
    <source>
        <dbReference type="EMBL" id="KAB1077377.1"/>
    </source>
</evidence>
<keyword evidence="1" id="KW-1133">Transmembrane helix</keyword>
<feature type="transmembrane region" description="Helical" evidence="1">
    <location>
        <begin position="6"/>
        <end position="30"/>
    </location>
</feature>